<dbReference type="CDD" id="cd21037">
    <property type="entry name" value="MLKL_NTD"/>
    <property type="match status" value="1"/>
</dbReference>
<dbReference type="Proteomes" id="UP001221142">
    <property type="component" value="Unassembled WGS sequence"/>
</dbReference>
<proteinExistence type="predicted"/>
<dbReference type="InterPro" id="IPR059179">
    <property type="entry name" value="MLKL-like_MCAfunc"/>
</dbReference>
<reference evidence="1" key="1">
    <citation type="submission" date="2023-03" db="EMBL/GenBank/DDBJ databases">
        <title>Massive genome expansion in bonnet fungi (Mycena s.s.) driven by repeated elements and novel gene families across ecological guilds.</title>
        <authorList>
            <consortium name="Lawrence Berkeley National Laboratory"/>
            <person name="Harder C.B."/>
            <person name="Miyauchi S."/>
            <person name="Viragh M."/>
            <person name="Kuo A."/>
            <person name="Thoen E."/>
            <person name="Andreopoulos B."/>
            <person name="Lu D."/>
            <person name="Skrede I."/>
            <person name="Drula E."/>
            <person name="Henrissat B."/>
            <person name="Morin E."/>
            <person name="Kohler A."/>
            <person name="Barry K."/>
            <person name="LaButti K."/>
            <person name="Morin E."/>
            <person name="Salamov A."/>
            <person name="Lipzen A."/>
            <person name="Mereny Z."/>
            <person name="Hegedus B."/>
            <person name="Baldrian P."/>
            <person name="Stursova M."/>
            <person name="Weitz H."/>
            <person name="Taylor A."/>
            <person name="Grigoriev I.V."/>
            <person name="Nagy L.G."/>
            <person name="Martin F."/>
            <person name="Kauserud H."/>
        </authorList>
    </citation>
    <scope>NUCLEOTIDE SEQUENCE</scope>
    <source>
        <strain evidence="1">9284</strain>
    </source>
</reference>
<organism evidence="1 2">
    <name type="scientific">Roridomyces roridus</name>
    <dbReference type="NCBI Taxonomy" id="1738132"/>
    <lineage>
        <taxon>Eukaryota</taxon>
        <taxon>Fungi</taxon>
        <taxon>Dikarya</taxon>
        <taxon>Basidiomycota</taxon>
        <taxon>Agaricomycotina</taxon>
        <taxon>Agaricomycetes</taxon>
        <taxon>Agaricomycetidae</taxon>
        <taxon>Agaricales</taxon>
        <taxon>Marasmiineae</taxon>
        <taxon>Mycenaceae</taxon>
        <taxon>Roridomyces</taxon>
    </lineage>
</organism>
<evidence type="ECO:0000313" key="1">
    <source>
        <dbReference type="EMBL" id="KAJ7624657.1"/>
    </source>
</evidence>
<sequence>MATQPLQSVVASMVQITELAKNFRSDTRIWTNFSSYVQTNVQVLMEKYLDDETPQVEMQRAMDQLSSTLQQIVKEMEKLHGRPTIVQLFKTSTKSSAVAEMNRRVSDSIRRFEVAAPPISAPSSTVINVYGGTGGQGGKGRGAGGEGGVGEGPTVNVSIINEDVIQKLAVVLRNDMRMIANSITIFDLPYTSIPAWNDALLCLPNTRQSYIDNIFLVADVVGSGKTALAHTIAKQCFDAGLLASSFFFDQNNHGVRPRDFVFKAARDIGSKYPEVANEISAVLKADPRIIHFLPTTDLFEQFVDGAQS</sequence>
<accession>A0AAD7BLI0</accession>
<comment type="caution">
    <text evidence="1">The sequence shown here is derived from an EMBL/GenBank/DDBJ whole genome shotgun (WGS) entry which is preliminary data.</text>
</comment>
<keyword evidence="2" id="KW-1185">Reference proteome</keyword>
<dbReference type="InterPro" id="IPR036537">
    <property type="entry name" value="Adaptor_Cbl_N_dom_sf"/>
</dbReference>
<gene>
    <name evidence="1" type="ORF">FB45DRAFT_1005531</name>
</gene>
<protein>
    <submittedName>
        <fullName evidence="1">Uncharacterized protein</fullName>
    </submittedName>
</protein>
<dbReference type="AlphaFoldDB" id="A0AAD7BLI0"/>
<dbReference type="GO" id="GO:0007166">
    <property type="term" value="P:cell surface receptor signaling pathway"/>
    <property type="evidence" value="ECO:0007669"/>
    <property type="project" value="InterPro"/>
</dbReference>
<dbReference type="Gene3D" id="1.20.930.20">
    <property type="entry name" value="Adaptor protein Cbl, N-terminal domain"/>
    <property type="match status" value="1"/>
</dbReference>
<evidence type="ECO:0000313" key="2">
    <source>
        <dbReference type="Proteomes" id="UP001221142"/>
    </source>
</evidence>
<dbReference type="EMBL" id="JARKIF010000013">
    <property type="protein sequence ID" value="KAJ7624657.1"/>
    <property type="molecule type" value="Genomic_DNA"/>
</dbReference>
<name>A0AAD7BLI0_9AGAR</name>